<reference evidence="3 4" key="1">
    <citation type="submission" date="2017-07" db="EMBL/GenBank/DDBJ databases">
        <title>Leptospira spp. isolated from tropical soils.</title>
        <authorList>
            <person name="Thibeaux R."/>
            <person name="Iraola G."/>
            <person name="Ferres I."/>
            <person name="Bierque E."/>
            <person name="Girault D."/>
            <person name="Soupe-Gilbert M.-E."/>
            <person name="Picardeau M."/>
            <person name="Goarant C."/>
        </authorList>
    </citation>
    <scope>NUCLEOTIDE SEQUENCE [LARGE SCALE GENOMIC DNA]</scope>
    <source>
        <strain evidence="3 4">MCA1-C-A1</strain>
    </source>
</reference>
<evidence type="ECO:0000313" key="4">
    <source>
        <dbReference type="Proteomes" id="UP000232196"/>
    </source>
</evidence>
<dbReference type="Pfam" id="PF14257">
    <property type="entry name" value="DUF4349"/>
    <property type="match status" value="1"/>
</dbReference>
<accession>A0A2M9XBI3</accession>
<keyword evidence="1" id="KW-0812">Transmembrane</keyword>
<dbReference type="InterPro" id="IPR025645">
    <property type="entry name" value="DUF4349"/>
</dbReference>
<feature type="domain" description="DUF4349" evidence="2">
    <location>
        <begin position="85"/>
        <end position="240"/>
    </location>
</feature>
<protein>
    <recommendedName>
        <fullName evidence="2">DUF4349 domain-containing protein</fullName>
    </recommendedName>
</protein>
<sequence>MEQFSGVSKFVKKFSLVFAGIFAFLFIIRLFYSYAVGPETNIVNQEQGSSINFDYGRKNYASEKFYAPQDKAPISASSQKYEKVAAVSSKTSEFDESEKKTRKMVEDAKGVIQYEQRSGLAGKRTLQLGIGVNPDKFDSMVESIQTIGTIDSISVNKTDKTNEYKNITATRISLEKSKAGLLSLKGRNGKIEELISLEKEILEIEGKIQDLGVKLGEFDQENEFCTIKFTLKETGAVSGGFVTFLKKCKISLEWTIKYGLLFSFLYAFAAIGGWITWFFGVKILGYLRSKGIL</sequence>
<gene>
    <name evidence="3" type="ORF">CH357_12670</name>
</gene>
<keyword evidence="4" id="KW-1185">Reference proteome</keyword>
<proteinExistence type="predicted"/>
<evidence type="ECO:0000313" key="3">
    <source>
        <dbReference type="EMBL" id="PJZ25061.1"/>
    </source>
</evidence>
<evidence type="ECO:0000259" key="2">
    <source>
        <dbReference type="Pfam" id="PF14257"/>
    </source>
</evidence>
<feature type="transmembrane region" description="Helical" evidence="1">
    <location>
        <begin position="258"/>
        <end position="280"/>
    </location>
</feature>
<feature type="transmembrane region" description="Helical" evidence="1">
    <location>
        <begin position="14"/>
        <end position="35"/>
    </location>
</feature>
<comment type="caution">
    <text evidence="3">The sequence shown here is derived from an EMBL/GenBank/DDBJ whole genome shotgun (WGS) entry which is preliminary data.</text>
</comment>
<dbReference type="OrthoDB" id="343828at2"/>
<organism evidence="3 4">
    <name type="scientific">Leptospira hartskeerlii</name>
    <dbReference type="NCBI Taxonomy" id="2023177"/>
    <lineage>
        <taxon>Bacteria</taxon>
        <taxon>Pseudomonadati</taxon>
        <taxon>Spirochaetota</taxon>
        <taxon>Spirochaetia</taxon>
        <taxon>Leptospirales</taxon>
        <taxon>Leptospiraceae</taxon>
        <taxon>Leptospira</taxon>
    </lineage>
</organism>
<dbReference type="Proteomes" id="UP000232196">
    <property type="component" value="Unassembled WGS sequence"/>
</dbReference>
<evidence type="ECO:0000256" key="1">
    <source>
        <dbReference type="SAM" id="Phobius"/>
    </source>
</evidence>
<keyword evidence="1" id="KW-1133">Transmembrane helix</keyword>
<name>A0A2M9XBI3_9LEPT</name>
<dbReference type="RefSeq" id="WP_100707138.1">
    <property type="nucleotide sequence ID" value="NZ_NPDL01000005.1"/>
</dbReference>
<keyword evidence="1" id="KW-0472">Membrane</keyword>
<dbReference type="EMBL" id="NPDN01000006">
    <property type="protein sequence ID" value="PJZ25061.1"/>
    <property type="molecule type" value="Genomic_DNA"/>
</dbReference>
<dbReference type="AlphaFoldDB" id="A0A2M9XBI3"/>